<protein>
    <submittedName>
        <fullName evidence="2">Uncharacterized protein</fullName>
    </submittedName>
</protein>
<comment type="caution">
    <text evidence="2">The sequence shown here is derived from an EMBL/GenBank/DDBJ whole genome shotgun (WGS) entry which is preliminary data.</text>
</comment>
<name>A0A9W8S0A2_9HYPO</name>
<dbReference type="EMBL" id="JAOQAZ010000011">
    <property type="protein sequence ID" value="KAJ4262929.1"/>
    <property type="molecule type" value="Genomic_DNA"/>
</dbReference>
<gene>
    <name evidence="2" type="ORF">NW762_006542</name>
</gene>
<evidence type="ECO:0000313" key="2">
    <source>
        <dbReference type="EMBL" id="KAJ4262929.1"/>
    </source>
</evidence>
<feature type="region of interest" description="Disordered" evidence="1">
    <location>
        <begin position="1"/>
        <end position="33"/>
    </location>
</feature>
<dbReference type="OrthoDB" id="4777753at2759"/>
<proteinExistence type="predicted"/>
<dbReference type="Proteomes" id="UP001152049">
    <property type="component" value="Unassembled WGS sequence"/>
</dbReference>
<organism evidence="2 3">
    <name type="scientific">Fusarium torreyae</name>
    <dbReference type="NCBI Taxonomy" id="1237075"/>
    <lineage>
        <taxon>Eukaryota</taxon>
        <taxon>Fungi</taxon>
        <taxon>Dikarya</taxon>
        <taxon>Ascomycota</taxon>
        <taxon>Pezizomycotina</taxon>
        <taxon>Sordariomycetes</taxon>
        <taxon>Hypocreomycetidae</taxon>
        <taxon>Hypocreales</taxon>
        <taxon>Nectriaceae</taxon>
        <taxon>Fusarium</taxon>
    </lineage>
</organism>
<evidence type="ECO:0000313" key="3">
    <source>
        <dbReference type="Proteomes" id="UP001152049"/>
    </source>
</evidence>
<keyword evidence="3" id="KW-1185">Reference proteome</keyword>
<feature type="compositionally biased region" description="Pro residues" evidence="1">
    <location>
        <begin position="17"/>
        <end position="28"/>
    </location>
</feature>
<reference evidence="2" key="1">
    <citation type="submission" date="2022-09" db="EMBL/GenBank/DDBJ databases">
        <title>Fusarium specimens isolated from Avocado Roots.</title>
        <authorList>
            <person name="Stajich J."/>
            <person name="Roper C."/>
            <person name="Heimlech-Rivalta G."/>
        </authorList>
    </citation>
    <scope>NUCLEOTIDE SEQUENCE</scope>
    <source>
        <strain evidence="2">CF00136</strain>
    </source>
</reference>
<sequence length="305" mass="33780">MADNKRLDSDQDNDEPSVPPVQLRPPPASQEGLSSALVVPPIHPITTNSQSLRVQILSPAQVPESCLLSENGQYVSYMHDSFNQPIICFTPERHVGKKRSRTRVKLENEFRSTKMQELIYDDLKAKGPSRDIAPSPFQAEGYAGLPRVNENHGCAGCGSKTHLLMTCLQAGPDGLMTGCPKCNTLDHSFAQCVHLQTDMAKLEVLIEGRGNMPAFQNVRAWANIVEIATWTGFKSAFCERVGRLNSFPWSPSFTHTMKSQIPYLQAEMDKPGSNAFNGLKLPADPTTQDWASIQRTLAHPRRGRI</sequence>
<evidence type="ECO:0000256" key="1">
    <source>
        <dbReference type="SAM" id="MobiDB-lite"/>
    </source>
</evidence>
<dbReference type="AlphaFoldDB" id="A0A9W8S0A2"/>
<accession>A0A9W8S0A2</accession>